<reference evidence="2 3" key="1">
    <citation type="submission" date="2024-05" db="EMBL/GenBank/DDBJ databases">
        <authorList>
            <person name="Wallberg A."/>
        </authorList>
    </citation>
    <scope>NUCLEOTIDE SEQUENCE [LARGE SCALE GENOMIC DNA]</scope>
</reference>
<proteinExistence type="predicted"/>
<sequence length="247" mass="26653">MSRRSRLSREELEVHNALSMSGSDRASHPATPGQRSSHSPAALPRLNLDSIEQLSQLISRSLLQALAPSEAAAQSVATPPAGSAKKRSFVEVEDLPLPTGGPCANDTSIFRFGVDVNPPPEGVEDRHGHGSAEDEEIPAVQDVNNSVSPDSSVMVAPDAELPGSSDAPPNWQLDPAVIAWANLIIDSCDWSPEDRKALQVQFNPVPDLAHLFDAVHMPPELITCFKHKSTVSSDYIFNRFSAETFFV</sequence>
<keyword evidence="3" id="KW-1185">Reference proteome</keyword>
<evidence type="ECO:0000313" key="2">
    <source>
        <dbReference type="EMBL" id="CAL4123166.1"/>
    </source>
</evidence>
<gene>
    <name evidence="2" type="ORF">MNOR_LOCUS23854</name>
</gene>
<evidence type="ECO:0000256" key="1">
    <source>
        <dbReference type="SAM" id="MobiDB-lite"/>
    </source>
</evidence>
<accession>A0AAV2RIC5</accession>
<organism evidence="2 3">
    <name type="scientific">Meganyctiphanes norvegica</name>
    <name type="common">Northern krill</name>
    <name type="synonym">Thysanopoda norvegica</name>
    <dbReference type="NCBI Taxonomy" id="48144"/>
    <lineage>
        <taxon>Eukaryota</taxon>
        <taxon>Metazoa</taxon>
        <taxon>Ecdysozoa</taxon>
        <taxon>Arthropoda</taxon>
        <taxon>Crustacea</taxon>
        <taxon>Multicrustacea</taxon>
        <taxon>Malacostraca</taxon>
        <taxon>Eumalacostraca</taxon>
        <taxon>Eucarida</taxon>
        <taxon>Euphausiacea</taxon>
        <taxon>Euphausiidae</taxon>
        <taxon>Meganyctiphanes</taxon>
    </lineage>
</organism>
<evidence type="ECO:0000313" key="3">
    <source>
        <dbReference type="Proteomes" id="UP001497623"/>
    </source>
</evidence>
<dbReference type="AlphaFoldDB" id="A0AAV2RIC5"/>
<dbReference type="Proteomes" id="UP001497623">
    <property type="component" value="Unassembled WGS sequence"/>
</dbReference>
<feature type="region of interest" description="Disordered" evidence="1">
    <location>
        <begin position="119"/>
        <end position="138"/>
    </location>
</feature>
<feature type="compositionally biased region" description="Basic and acidic residues" evidence="1">
    <location>
        <begin position="123"/>
        <end position="132"/>
    </location>
</feature>
<feature type="region of interest" description="Disordered" evidence="1">
    <location>
        <begin position="1"/>
        <end position="44"/>
    </location>
</feature>
<protein>
    <submittedName>
        <fullName evidence="2">Uncharacterized protein</fullName>
    </submittedName>
</protein>
<comment type="caution">
    <text evidence="2">The sequence shown here is derived from an EMBL/GenBank/DDBJ whole genome shotgun (WGS) entry which is preliminary data.</text>
</comment>
<dbReference type="EMBL" id="CAXKWB010021422">
    <property type="protein sequence ID" value="CAL4123166.1"/>
    <property type="molecule type" value="Genomic_DNA"/>
</dbReference>
<name>A0AAV2RIC5_MEGNR</name>